<keyword evidence="8" id="KW-0443">Lipid metabolism</keyword>
<evidence type="ECO:0000256" key="5">
    <source>
        <dbReference type="ARBA" id="ARBA00022692"/>
    </source>
</evidence>
<evidence type="ECO:0000256" key="10">
    <source>
        <dbReference type="ARBA" id="ARBA00023315"/>
    </source>
</evidence>
<dbReference type="EC" id="2.3.1.-" evidence="11"/>
<evidence type="ECO:0000256" key="7">
    <source>
        <dbReference type="ARBA" id="ARBA00022989"/>
    </source>
</evidence>
<keyword evidence="14" id="KW-1185">Reference proteome</keyword>
<keyword evidence="7 11" id="KW-1133">Transmembrane helix</keyword>
<comment type="caution">
    <text evidence="13">The sequence shown here is derived from an EMBL/GenBank/DDBJ whole genome shotgun (WGS) entry which is preliminary data.</text>
</comment>
<feature type="transmembrane region" description="Helical" evidence="11">
    <location>
        <begin position="67"/>
        <end position="86"/>
    </location>
</feature>
<evidence type="ECO:0000256" key="2">
    <source>
        <dbReference type="ARBA" id="ARBA00005420"/>
    </source>
</evidence>
<evidence type="ECO:0000256" key="8">
    <source>
        <dbReference type="ARBA" id="ARBA00023098"/>
    </source>
</evidence>
<dbReference type="PANTHER" id="PTHR12317">
    <property type="entry name" value="DIACYLGLYCEROL O-ACYLTRANSFERASE"/>
    <property type="match status" value="1"/>
</dbReference>
<evidence type="ECO:0000256" key="6">
    <source>
        <dbReference type="ARBA" id="ARBA00022824"/>
    </source>
</evidence>
<feature type="compositionally biased region" description="Low complexity" evidence="12">
    <location>
        <begin position="341"/>
        <end position="356"/>
    </location>
</feature>
<accession>A0ABN9TVI3</accession>
<dbReference type="PANTHER" id="PTHR12317:SF63">
    <property type="entry name" value="DIACYLGLYCEROL O-ACYLTRANSFERASE 2"/>
    <property type="match status" value="1"/>
</dbReference>
<keyword evidence="5 11" id="KW-0812">Transmembrane</keyword>
<gene>
    <name evidence="13" type="ORF">PCOR1329_LOCUS42705</name>
</gene>
<feature type="compositionally biased region" description="Basic residues" evidence="12">
    <location>
        <begin position="357"/>
        <end position="372"/>
    </location>
</feature>
<evidence type="ECO:0000256" key="4">
    <source>
        <dbReference type="ARBA" id="ARBA00022679"/>
    </source>
</evidence>
<proteinExistence type="inferred from homology"/>
<comment type="subcellular location">
    <subcellularLocation>
        <location evidence="1 11">Endoplasmic reticulum membrane</location>
        <topology evidence="1 11">Multi-pass membrane protein</topology>
    </subcellularLocation>
</comment>
<dbReference type="EMBL" id="CAUYUJ010015133">
    <property type="protein sequence ID" value="CAK0850271.1"/>
    <property type="molecule type" value="Genomic_DNA"/>
</dbReference>
<reference evidence="13" key="1">
    <citation type="submission" date="2023-10" db="EMBL/GenBank/DDBJ databases">
        <authorList>
            <person name="Chen Y."/>
            <person name="Shah S."/>
            <person name="Dougan E. K."/>
            <person name="Thang M."/>
            <person name="Chan C."/>
        </authorList>
    </citation>
    <scope>NUCLEOTIDE SEQUENCE [LARGE SCALE GENOMIC DNA]</scope>
</reference>
<comment type="similarity">
    <text evidence="2 11">Belongs to the diacylglycerol acyltransferase family.</text>
</comment>
<dbReference type="Pfam" id="PF03982">
    <property type="entry name" value="DAGAT"/>
    <property type="match status" value="1"/>
</dbReference>
<keyword evidence="4 11" id="KW-0808">Transferase</keyword>
<evidence type="ECO:0000256" key="11">
    <source>
        <dbReference type="RuleBase" id="RU367023"/>
    </source>
</evidence>
<organism evidence="13 14">
    <name type="scientific">Prorocentrum cordatum</name>
    <dbReference type="NCBI Taxonomy" id="2364126"/>
    <lineage>
        <taxon>Eukaryota</taxon>
        <taxon>Sar</taxon>
        <taxon>Alveolata</taxon>
        <taxon>Dinophyceae</taxon>
        <taxon>Prorocentrales</taxon>
        <taxon>Prorocentraceae</taxon>
        <taxon>Prorocentrum</taxon>
    </lineage>
</organism>
<feature type="transmembrane region" description="Helical" evidence="11">
    <location>
        <begin position="22"/>
        <end position="46"/>
    </location>
</feature>
<evidence type="ECO:0000313" key="14">
    <source>
        <dbReference type="Proteomes" id="UP001189429"/>
    </source>
</evidence>
<protein>
    <recommendedName>
        <fullName evidence="11">Acyltransferase</fullName>
        <ecNumber evidence="11">2.3.1.-</ecNumber>
    </recommendedName>
</protein>
<evidence type="ECO:0000256" key="3">
    <source>
        <dbReference type="ARBA" id="ARBA00022516"/>
    </source>
</evidence>
<evidence type="ECO:0000313" key="13">
    <source>
        <dbReference type="EMBL" id="CAK0850271.1"/>
    </source>
</evidence>
<evidence type="ECO:0000256" key="9">
    <source>
        <dbReference type="ARBA" id="ARBA00023136"/>
    </source>
</evidence>
<keyword evidence="3" id="KW-0444">Lipid biosynthesis</keyword>
<feature type="compositionally biased region" description="Low complexity" evidence="12">
    <location>
        <begin position="373"/>
        <end position="388"/>
    </location>
</feature>
<name>A0ABN9TVI3_9DINO</name>
<evidence type="ECO:0000256" key="1">
    <source>
        <dbReference type="ARBA" id="ARBA00004477"/>
    </source>
</evidence>
<keyword evidence="6 11" id="KW-0256">Endoplasmic reticulum</keyword>
<sequence length="435" mass="47897">MELARLPPLGGLAPRATPAKEAAVIATALLAINAPVVTPLLLAWLWRRSRGRSDAAGADDAKGPRRARALFWALLLAFVALALAPMRPRPGLMQSRFWRWWLEYFSVRVVHKSGKPLPLGQYFYCFTPHGLYPFSGAMACVSKMVDVFPRMRIISAAVGTRVPMVRQLMGWINVVLANRNAIRSALSAGDSVAVFPGGIAEMVRTSASSEQLVLQGRKGFVRLALEHGVPIVPVYVFGQSLSRSHLRIPGLETLSRLLRASLVLPYGRFGLLVPRRLPLLYAVGDPIGPAVGAGAAGVTQEIRSTRRTGPWWRRCGTCTSATREPTAGTPASSSWVDLGRRPTANPTSRRTATPTASRRRRRPPVRRQRRQRATTAPTARPTSSPSTPLEVPFAREREQSVRLGWVSTRWCRRWTAVPVHCKHYSLVVPQRALSV</sequence>
<dbReference type="InterPro" id="IPR007130">
    <property type="entry name" value="DAGAT"/>
</dbReference>
<keyword evidence="10" id="KW-0012">Acyltransferase</keyword>
<feature type="compositionally biased region" description="Polar residues" evidence="12">
    <location>
        <begin position="317"/>
        <end position="335"/>
    </location>
</feature>
<keyword evidence="9 11" id="KW-0472">Membrane</keyword>
<evidence type="ECO:0000256" key="12">
    <source>
        <dbReference type="SAM" id="MobiDB-lite"/>
    </source>
</evidence>
<dbReference type="Proteomes" id="UP001189429">
    <property type="component" value="Unassembled WGS sequence"/>
</dbReference>
<feature type="region of interest" description="Disordered" evidence="12">
    <location>
        <begin position="313"/>
        <end position="393"/>
    </location>
</feature>